<keyword evidence="3" id="KW-1185">Reference proteome</keyword>
<reference evidence="2" key="1">
    <citation type="submission" date="2022-08" db="EMBL/GenBank/DDBJ databases">
        <title>A Global Phylogenomic Analysis of the Shiitake Genus Lentinula.</title>
        <authorList>
            <consortium name="DOE Joint Genome Institute"/>
            <person name="Sierra-Patev S."/>
            <person name="Min B."/>
            <person name="Naranjo-Ortiz M."/>
            <person name="Looney B."/>
            <person name="Konkel Z."/>
            <person name="Slot J.C."/>
            <person name="Sakamoto Y."/>
            <person name="Steenwyk J.L."/>
            <person name="Rokas A."/>
            <person name="Carro J."/>
            <person name="Camarero S."/>
            <person name="Ferreira P."/>
            <person name="Molpeceres G."/>
            <person name="Ruiz-Duenas F.J."/>
            <person name="Serrano A."/>
            <person name="Henrissat B."/>
            <person name="Drula E."/>
            <person name="Hughes K.W."/>
            <person name="Mata J.L."/>
            <person name="Ishikawa N.K."/>
            <person name="Vargas-Isla R."/>
            <person name="Ushijima S."/>
            <person name="Smith C.A."/>
            <person name="Ahrendt S."/>
            <person name="Andreopoulos W."/>
            <person name="He G."/>
            <person name="Labutti K."/>
            <person name="Lipzen A."/>
            <person name="Ng V."/>
            <person name="Riley R."/>
            <person name="Sandor L."/>
            <person name="Barry K."/>
            <person name="Martinez A.T."/>
            <person name="Xiao Y."/>
            <person name="Gibbons J.G."/>
            <person name="Terashima K."/>
            <person name="Grigoriev I.V."/>
            <person name="Hibbett D.S."/>
        </authorList>
    </citation>
    <scope>NUCLEOTIDE SEQUENCE</scope>
    <source>
        <strain evidence="2">RHP3577 ss4</strain>
    </source>
</reference>
<protein>
    <submittedName>
        <fullName evidence="2">Uncharacterized protein</fullName>
    </submittedName>
</protein>
<proteinExistence type="predicted"/>
<name>A0ABQ8VFJ6_9AGAR</name>
<evidence type="ECO:0000256" key="1">
    <source>
        <dbReference type="SAM" id="SignalP"/>
    </source>
</evidence>
<gene>
    <name evidence="2" type="ORF">C8R41DRAFT_832414</name>
</gene>
<comment type="caution">
    <text evidence="2">The sequence shown here is derived from an EMBL/GenBank/DDBJ whole genome shotgun (WGS) entry which is preliminary data.</text>
</comment>
<dbReference type="EMBL" id="JANVFT010000038">
    <property type="protein sequence ID" value="KAJ4492409.1"/>
    <property type="molecule type" value="Genomic_DNA"/>
</dbReference>
<dbReference type="Proteomes" id="UP001150217">
    <property type="component" value="Unassembled WGS sequence"/>
</dbReference>
<keyword evidence="1" id="KW-0732">Signal</keyword>
<feature type="chain" id="PRO_5045946879" evidence="1">
    <location>
        <begin position="21"/>
        <end position="89"/>
    </location>
</feature>
<evidence type="ECO:0000313" key="2">
    <source>
        <dbReference type="EMBL" id="KAJ4492409.1"/>
    </source>
</evidence>
<organism evidence="2 3">
    <name type="scientific">Lentinula lateritia</name>
    <dbReference type="NCBI Taxonomy" id="40482"/>
    <lineage>
        <taxon>Eukaryota</taxon>
        <taxon>Fungi</taxon>
        <taxon>Dikarya</taxon>
        <taxon>Basidiomycota</taxon>
        <taxon>Agaricomycotina</taxon>
        <taxon>Agaricomycetes</taxon>
        <taxon>Agaricomycetidae</taxon>
        <taxon>Agaricales</taxon>
        <taxon>Marasmiineae</taxon>
        <taxon>Omphalotaceae</taxon>
        <taxon>Lentinula</taxon>
    </lineage>
</organism>
<evidence type="ECO:0000313" key="3">
    <source>
        <dbReference type="Proteomes" id="UP001150217"/>
    </source>
</evidence>
<accession>A0ABQ8VFJ6</accession>
<sequence>MLIQVYLSMPLLLDCTIVDAETPLRNMLPDSYSGARHEDHDVQRYIPPDKSNDFHKASIPVDVKYLMISAVSTPTAIYESIVAMLEGHL</sequence>
<feature type="signal peptide" evidence="1">
    <location>
        <begin position="1"/>
        <end position="20"/>
    </location>
</feature>